<dbReference type="Proteomes" id="UP000316371">
    <property type="component" value="Unassembled WGS sequence"/>
</dbReference>
<dbReference type="NCBIfam" id="TIGR00229">
    <property type="entry name" value="sensory_box"/>
    <property type="match status" value="1"/>
</dbReference>
<protein>
    <submittedName>
        <fullName evidence="5">PAS domain-containing protein</fullName>
    </submittedName>
</protein>
<evidence type="ECO:0000259" key="4">
    <source>
        <dbReference type="PROSITE" id="PS50112"/>
    </source>
</evidence>
<dbReference type="EMBL" id="VJZT01000005">
    <property type="protein sequence ID" value="TRX40478.1"/>
    <property type="molecule type" value="Genomic_DNA"/>
</dbReference>
<dbReference type="CDD" id="cd00130">
    <property type="entry name" value="PAS"/>
    <property type="match status" value="1"/>
</dbReference>
<dbReference type="OrthoDB" id="5760647at2"/>
<name>A0A553E5Z9_9FLAO</name>
<dbReference type="SUPFAM" id="SSF55785">
    <property type="entry name" value="PYP-like sensor domain (PAS domain)"/>
    <property type="match status" value="1"/>
</dbReference>
<sequence length="171" mass="19851">MLHLREYDKANAKNFSTLNLKSTPVRTWNFHKEFLLDLKHLHQDYLRITTLAQQNKWAPTNWDLQSDYIETVVIVTDSNLKIVYASSNMAKMNGYNESDILGKSPKMFHGKDTCQKTSGEIRQAIAKQEPFEKTVLNYKKNGKEYQCLIKSFPVFNIKGQLSHFIAFEKTA</sequence>
<keyword evidence="1" id="KW-0285">Flavoprotein</keyword>
<dbReference type="RefSeq" id="WP_144256036.1">
    <property type="nucleotide sequence ID" value="NZ_VJZT01000005.1"/>
</dbReference>
<organism evidence="5 6">
    <name type="scientific">Flavobacterium restrictum</name>
    <dbReference type="NCBI Taxonomy" id="2594428"/>
    <lineage>
        <taxon>Bacteria</taxon>
        <taxon>Pseudomonadati</taxon>
        <taxon>Bacteroidota</taxon>
        <taxon>Flavobacteriia</taxon>
        <taxon>Flavobacteriales</taxon>
        <taxon>Flavobacteriaceae</taxon>
        <taxon>Flavobacterium</taxon>
    </lineage>
</organism>
<reference evidence="5 6" key="1">
    <citation type="submission" date="2019-07" db="EMBL/GenBank/DDBJ databases">
        <title>Novel species of Flavobacterium.</title>
        <authorList>
            <person name="Liu Q."/>
            <person name="Xin Y.-H."/>
        </authorList>
    </citation>
    <scope>NUCLEOTIDE SEQUENCE [LARGE SCALE GENOMIC DNA]</scope>
    <source>
        <strain evidence="5 6">LB1R34</strain>
    </source>
</reference>
<feature type="domain" description="PAS" evidence="4">
    <location>
        <begin position="73"/>
        <end position="128"/>
    </location>
</feature>
<evidence type="ECO:0000256" key="1">
    <source>
        <dbReference type="ARBA" id="ARBA00022630"/>
    </source>
</evidence>
<proteinExistence type="predicted"/>
<keyword evidence="3" id="KW-0157">Chromophore</keyword>
<dbReference type="Pfam" id="PF13426">
    <property type="entry name" value="PAS_9"/>
    <property type="match status" value="1"/>
</dbReference>
<accession>A0A553E5Z9</accession>
<keyword evidence="6" id="KW-1185">Reference proteome</keyword>
<dbReference type="InterPro" id="IPR000014">
    <property type="entry name" value="PAS"/>
</dbReference>
<dbReference type="AlphaFoldDB" id="A0A553E5Z9"/>
<evidence type="ECO:0000313" key="6">
    <source>
        <dbReference type="Proteomes" id="UP000316371"/>
    </source>
</evidence>
<evidence type="ECO:0000256" key="3">
    <source>
        <dbReference type="ARBA" id="ARBA00022991"/>
    </source>
</evidence>
<evidence type="ECO:0000256" key="2">
    <source>
        <dbReference type="ARBA" id="ARBA00022643"/>
    </source>
</evidence>
<dbReference type="PROSITE" id="PS50112">
    <property type="entry name" value="PAS"/>
    <property type="match status" value="1"/>
</dbReference>
<evidence type="ECO:0000313" key="5">
    <source>
        <dbReference type="EMBL" id="TRX40478.1"/>
    </source>
</evidence>
<dbReference type="PANTHER" id="PTHR47429:SF2">
    <property type="entry name" value="PROTEIN TWIN LOV 1"/>
    <property type="match status" value="1"/>
</dbReference>
<gene>
    <name evidence="5" type="ORF">FNW21_07025</name>
</gene>
<dbReference type="Gene3D" id="3.30.450.20">
    <property type="entry name" value="PAS domain"/>
    <property type="match status" value="1"/>
</dbReference>
<keyword evidence="2" id="KW-0288">FMN</keyword>
<dbReference type="InterPro" id="IPR035965">
    <property type="entry name" value="PAS-like_dom_sf"/>
</dbReference>
<comment type="caution">
    <text evidence="5">The sequence shown here is derived from an EMBL/GenBank/DDBJ whole genome shotgun (WGS) entry which is preliminary data.</text>
</comment>
<dbReference type="PANTHER" id="PTHR47429">
    <property type="entry name" value="PROTEIN TWIN LOV 1"/>
    <property type="match status" value="1"/>
</dbReference>